<dbReference type="PROSITE" id="PS51081">
    <property type="entry name" value="ZF_SIAH"/>
    <property type="match status" value="2"/>
</dbReference>
<dbReference type="InterPro" id="IPR013010">
    <property type="entry name" value="Znf_SIAH"/>
</dbReference>
<keyword evidence="1" id="KW-0479">Metal-binding</keyword>
<dbReference type="PANTHER" id="PTHR45877:SF2">
    <property type="entry name" value="E3 UBIQUITIN-PROTEIN LIGASE SINA-RELATED"/>
    <property type="match status" value="1"/>
</dbReference>
<keyword evidence="7" id="KW-1185">Reference proteome</keyword>
<organism evidence="6 7">
    <name type="scientific">Henosepilachna vigintioctopunctata</name>
    <dbReference type="NCBI Taxonomy" id="420089"/>
    <lineage>
        <taxon>Eukaryota</taxon>
        <taxon>Metazoa</taxon>
        <taxon>Ecdysozoa</taxon>
        <taxon>Arthropoda</taxon>
        <taxon>Hexapoda</taxon>
        <taxon>Insecta</taxon>
        <taxon>Pterygota</taxon>
        <taxon>Neoptera</taxon>
        <taxon>Endopterygota</taxon>
        <taxon>Coleoptera</taxon>
        <taxon>Polyphaga</taxon>
        <taxon>Cucujiformia</taxon>
        <taxon>Coccinelloidea</taxon>
        <taxon>Coccinellidae</taxon>
        <taxon>Epilachninae</taxon>
        <taxon>Epilachnini</taxon>
        <taxon>Henosepilachna</taxon>
    </lineage>
</organism>
<dbReference type="InterPro" id="IPR013083">
    <property type="entry name" value="Znf_RING/FYVE/PHD"/>
</dbReference>
<name>A0AAW1UP60_9CUCU</name>
<dbReference type="Pfam" id="PF21361">
    <property type="entry name" value="Sina_ZnF"/>
    <property type="match status" value="1"/>
</dbReference>
<dbReference type="PANTHER" id="PTHR45877">
    <property type="entry name" value="E3 UBIQUITIN-PROTEIN LIGASE SIAH2"/>
    <property type="match status" value="1"/>
</dbReference>
<evidence type="ECO:0000256" key="4">
    <source>
        <dbReference type="PROSITE-ProRule" id="PRU00455"/>
    </source>
</evidence>
<sequence length="486" mass="56851">MEIEASDEITCTLCGSFLSVPPIIDVEDIGIVCGRCKDSIYVKTTNPKIERQSLYEKMAISKKFPCKYHLRGCPETPAWNDVVDHEKSCSFGITACFLRSKENSEEICEWNDNIEHLISHFGNSHPDFSVTEPKVALKEILTKKYCMLLTEYSKTFILFRFLFDVESDSIYVMAATDRNEKAKGIIYELKMSYDEKKSMSFLEYSVLNCLYIGADVKKFGYKIKMSLIRYFPELDYIYINIGSRNIESKLEISSVSAPLKCDYCKTYLLPPSYFYYDSLNKIYTKICISCHFERKRFVCFRNYDTYNVMCMYTKFSCLNSSDGCNSNYSYSETKSHRNICLLDIVQCFLCDWNGRRNELDTHINEKHEISHFHESYGLYIRPKLLFKLDGEFLSCSVVANDNGFDFFVNYEQSAKYGYKCEIEIFSEEFIPTKLTFQYIADDKLFKIVRINETRRKLPVSLDLLEHIFPIISRLKFKFNVSKLSKN</sequence>
<keyword evidence="2 4" id="KW-0863">Zinc-finger</keyword>
<evidence type="ECO:0000256" key="2">
    <source>
        <dbReference type="ARBA" id="ARBA00022771"/>
    </source>
</evidence>
<dbReference type="GO" id="GO:0043161">
    <property type="term" value="P:proteasome-mediated ubiquitin-dependent protein catabolic process"/>
    <property type="evidence" value="ECO:0007669"/>
    <property type="project" value="TreeGrafter"/>
</dbReference>
<accession>A0AAW1UP60</accession>
<dbReference type="Gene3D" id="3.30.40.10">
    <property type="entry name" value="Zinc/RING finger domain, C3HC4 (zinc finger)"/>
    <property type="match status" value="2"/>
</dbReference>
<evidence type="ECO:0000256" key="3">
    <source>
        <dbReference type="ARBA" id="ARBA00022833"/>
    </source>
</evidence>
<evidence type="ECO:0000313" key="7">
    <source>
        <dbReference type="Proteomes" id="UP001431783"/>
    </source>
</evidence>
<dbReference type="Proteomes" id="UP001431783">
    <property type="component" value="Unassembled WGS sequence"/>
</dbReference>
<comment type="caution">
    <text evidence="6">The sequence shown here is derived from an EMBL/GenBank/DDBJ whole genome shotgun (WGS) entry which is preliminary data.</text>
</comment>
<dbReference type="GO" id="GO:0005737">
    <property type="term" value="C:cytoplasm"/>
    <property type="evidence" value="ECO:0007669"/>
    <property type="project" value="TreeGrafter"/>
</dbReference>
<dbReference type="InterPro" id="IPR004162">
    <property type="entry name" value="SINA-like_animal"/>
</dbReference>
<dbReference type="EMBL" id="JARQZJ010000074">
    <property type="protein sequence ID" value="KAK9882322.1"/>
    <property type="molecule type" value="Genomic_DNA"/>
</dbReference>
<dbReference type="GO" id="GO:0008270">
    <property type="term" value="F:zinc ion binding"/>
    <property type="evidence" value="ECO:0007669"/>
    <property type="project" value="UniProtKB-KW"/>
</dbReference>
<feature type="domain" description="SIAH-type" evidence="5">
    <location>
        <begin position="61"/>
        <end position="126"/>
    </location>
</feature>
<feature type="domain" description="SIAH-type" evidence="5">
    <location>
        <begin position="312"/>
        <end position="368"/>
    </location>
</feature>
<dbReference type="GO" id="GO:0031624">
    <property type="term" value="F:ubiquitin conjugating enzyme binding"/>
    <property type="evidence" value="ECO:0007669"/>
    <property type="project" value="TreeGrafter"/>
</dbReference>
<proteinExistence type="predicted"/>
<evidence type="ECO:0000259" key="5">
    <source>
        <dbReference type="PROSITE" id="PS51081"/>
    </source>
</evidence>
<evidence type="ECO:0000313" key="6">
    <source>
        <dbReference type="EMBL" id="KAK9882322.1"/>
    </source>
</evidence>
<evidence type="ECO:0000256" key="1">
    <source>
        <dbReference type="ARBA" id="ARBA00022723"/>
    </source>
</evidence>
<dbReference type="GO" id="GO:0061630">
    <property type="term" value="F:ubiquitin protein ligase activity"/>
    <property type="evidence" value="ECO:0007669"/>
    <property type="project" value="TreeGrafter"/>
</dbReference>
<dbReference type="SUPFAM" id="SSF49599">
    <property type="entry name" value="TRAF domain-like"/>
    <property type="match status" value="2"/>
</dbReference>
<dbReference type="AlphaFoldDB" id="A0AAW1UP60"/>
<keyword evidence="3" id="KW-0862">Zinc</keyword>
<gene>
    <name evidence="6" type="ORF">WA026_020440</name>
</gene>
<protein>
    <recommendedName>
        <fullName evidence="5">SIAH-type domain-containing protein</fullName>
    </recommendedName>
</protein>
<reference evidence="6 7" key="1">
    <citation type="submission" date="2023-03" db="EMBL/GenBank/DDBJ databases">
        <title>Genome insight into feeding habits of ladybird beetles.</title>
        <authorList>
            <person name="Li H.-S."/>
            <person name="Huang Y.-H."/>
            <person name="Pang H."/>
        </authorList>
    </citation>
    <scope>NUCLEOTIDE SEQUENCE [LARGE SCALE GENOMIC DNA]</scope>
    <source>
        <strain evidence="6">SYSU_2023b</strain>
        <tissue evidence="6">Whole body</tissue>
    </source>
</reference>